<dbReference type="OrthoDB" id="10422318at2759"/>
<proteinExistence type="predicted"/>
<evidence type="ECO:0000313" key="2">
    <source>
        <dbReference type="Proteomes" id="UP000886998"/>
    </source>
</evidence>
<dbReference type="EMBL" id="BMAV01003339">
    <property type="protein sequence ID" value="GFY42839.1"/>
    <property type="molecule type" value="Genomic_DNA"/>
</dbReference>
<evidence type="ECO:0000313" key="1">
    <source>
        <dbReference type="EMBL" id="GFY42839.1"/>
    </source>
</evidence>
<organism evidence="1 2">
    <name type="scientific">Trichonephila inaurata madagascariensis</name>
    <dbReference type="NCBI Taxonomy" id="2747483"/>
    <lineage>
        <taxon>Eukaryota</taxon>
        <taxon>Metazoa</taxon>
        <taxon>Ecdysozoa</taxon>
        <taxon>Arthropoda</taxon>
        <taxon>Chelicerata</taxon>
        <taxon>Arachnida</taxon>
        <taxon>Araneae</taxon>
        <taxon>Araneomorphae</taxon>
        <taxon>Entelegynae</taxon>
        <taxon>Araneoidea</taxon>
        <taxon>Nephilidae</taxon>
        <taxon>Trichonephila</taxon>
        <taxon>Trichonephila inaurata</taxon>
    </lineage>
</organism>
<accession>A0A8X6WYP0</accession>
<comment type="caution">
    <text evidence="1">The sequence shown here is derived from an EMBL/GenBank/DDBJ whole genome shotgun (WGS) entry which is preliminary data.</text>
</comment>
<dbReference type="Proteomes" id="UP000886998">
    <property type="component" value="Unassembled WGS sequence"/>
</dbReference>
<reference evidence="1" key="1">
    <citation type="submission" date="2020-08" db="EMBL/GenBank/DDBJ databases">
        <title>Multicomponent nature underlies the extraordinary mechanical properties of spider dragline silk.</title>
        <authorList>
            <person name="Kono N."/>
            <person name="Nakamura H."/>
            <person name="Mori M."/>
            <person name="Yoshida Y."/>
            <person name="Ohtoshi R."/>
            <person name="Malay A.D."/>
            <person name="Moran D.A.P."/>
            <person name="Tomita M."/>
            <person name="Numata K."/>
            <person name="Arakawa K."/>
        </authorList>
    </citation>
    <scope>NUCLEOTIDE SEQUENCE</scope>
</reference>
<gene>
    <name evidence="1" type="ORF">TNIN_469471</name>
</gene>
<sequence length="133" mass="15537">MPEKVPVPKTFKELSEAILNGKYKCLTAAETIDRDYLRGRRIDYMEKLGDIIEVNDRKYSYSERFADLLDDPVEIIIPRRGINLLLGTPPYVSVKISVDYFGIFYFGVALKKEFYCHEHLNQVMNGINRQWIV</sequence>
<protein>
    <submittedName>
        <fullName evidence="1">Uncharacterized protein</fullName>
    </submittedName>
</protein>
<name>A0A8X6WYP0_9ARAC</name>
<dbReference type="AlphaFoldDB" id="A0A8X6WYP0"/>
<keyword evidence="2" id="KW-1185">Reference proteome</keyword>